<protein>
    <recommendedName>
        <fullName evidence="3">DUF4352 domain-containing protein</fullName>
    </recommendedName>
</protein>
<proteinExistence type="predicted"/>
<keyword evidence="2" id="KW-1185">Reference proteome</keyword>
<evidence type="ECO:0000313" key="2">
    <source>
        <dbReference type="Proteomes" id="UP000319792"/>
    </source>
</evidence>
<dbReference type="AlphaFoldDB" id="A0A5C5RU56"/>
<organism evidence="1 2">
    <name type="scientific">Tsukamurella sputi</name>
    <dbReference type="NCBI Taxonomy" id="2591848"/>
    <lineage>
        <taxon>Bacteria</taxon>
        <taxon>Bacillati</taxon>
        <taxon>Actinomycetota</taxon>
        <taxon>Actinomycetes</taxon>
        <taxon>Mycobacteriales</taxon>
        <taxon>Tsukamurellaceae</taxon>
        <taxon>Tsukamurella</taxon>
    </lineage>
</organism>
<dbReference type="OrthoDB" id="9916799at2"/>
<dbReference type="EMBL" id="VIGV01000001">
    <property type="protein sequence ID" value="TWS26577.1"/>
    <property type="molecule type" value="Genomic_DNA"/>
</dbReference>
<sequence>MKRGLGITGRVLVTLLGIALILLANGLFTTALYGAPKGPHLFIGTTYAADGVTGQTLKAVRGYSAANITQTGYGSMDPCNDEGTHLCVIVDLVIEGTSVVPFDFDQRSLAIEIGGATIGAGDAISKAGLPDTMIDGPVRVGRGQSVKTSARVALPRPADGMKRPATIVIRGLDSGVSWRYDMPVW</sequence>
<evidence type="ECO:0000313" key="1">
    <source>
        <dbReference type="EMBL" id="TWS26577.1"/>
    </source>
</evidence>
<dbReference type="RefSeq" id="WP_146431649.1">
    <property type="nucleotide sequence ID" value="NZ_VIGV01000001.1"/>
</dbReference>
<accession>A0A5C5RU56</accession>
<name>A0A5C5RU56_9ACTN</name>
<reference evidence="1 2" key="1">
    <citation type="submission" date="2019-08" db="EMBL/GenBank/DDBJ databases">
        <title>Tsukamurella conjunctivitidis sp. nov., Tsukamurella assacharolytica sp. nov. and Tsukamurella sputae sp. nov. isolated from patients with conjunctivitis, bacteraemia (lymphoma) and respiratory infection (sputum) in Hong Kong.</title>
        <authorList>
            <person name="Fok K.M.N."/>
            <person name="Fong J.Y.H."/>
        </authorList>
    </citation>
    <scope>NUCLEOTIDE SEQUENCE [LARGE SCALE GENOMIC DNA]</scope>
    <source>
        <strain evidence="1 2">HKU70</strain>
    </source>
</reference>
<dbReference type="Proteomes" id="UP000319792">
    <property type="component" value="Unassembled WGS sequence"/>
</dbReference>
<gene>
    <name evidence="1" type="ORF">FK268_04970</name>
</gene>
<comment type="caution">
    <text evidence="1">The sequence shown here is derived from an EMBL/GenBank/DDBJ whole genome shotgun (WGS) entry which is preliminary data.</text>
</comment>
<evidence type="ECO:0008006" key="3">
    <source>
        <dbReference type="Google" id="ProtNLM"/>
    </source>
</evidence>